<proteinExistence type="predicted"/>
<evidence type="ECO:0008006" key="3">
    <source>
        <dbReference type="Google" id="ProtNLM"/>
    </source>
</evidence>
<dbReference type="RefSeq" id="WP_305109526.1">
    <property type="nucleotide sequence ID" value="NZ_JAUTWS010000529.1"/>
</dbReference>
<comment type="caution">
    <text evidence="1">The sequence shown here is derived from an EMBL/GenBank/DDBJ whole genome shotgun (WGS) entry which is preliminary data.</text>
</comment>
<protein>
    <recommendedName>
        <fullName evidence="3">Transposase</fullName>
    </recommendedName>
</protein>
<feature type="non-terminal residue" evidence="1">
    <location>
        <position position="124"/>
    </location>
</feature>
<evidence type="ECO:0000313" key="1">
    <source>
        <dbReference type="EMBL" id="MDO9714737.1"/>
    </source>
</evidence>
<name>A0ABT9EEV4_9PROT</name>
<sequence length="124" mass="14379">TYFWFLERGRWSWLQVWDALLELLPSVFTPAVWHVVLDDSLVERVSTQAPGSMVHHNHTAKPNRPRFLRGQGWLCLAAVLERNFKVGAVPLMLRLVRRGANRGKLKSGRFLLRLLGRRLGRVRV</sequence>
<accession>A0ABT9EEV4</accession>
<dbReference type="Proteomes" id="UP001243009">
    <property type="component" value="Unassembled WGS sequence"/>
</dbReference>
<dbReference type="EMBL" id="JAUTWS010000529">
    <property type="protein sequence ID" value="MDO9714737.1"/>
    <property type="molecule type" value="Genomic_DNA"/>
</dbReference>
<feature type="non-terminal residue" evidence="1">
    <location>
        <position position="1"/>
    </location>
</feature>
<organism evidence="1 2">
    <name type="scientific">Paracraurococcus lichenis</name>
    <dbReference type="NCBI Taxonomy" id="3064888"/>
    <lineage>
        <taxon>Bacteria</taxon>
        <taxon>Pseudomonadati</taxon>
        <taxon>Pseudomonadota</taxon>
        <taxon>Alphaproteobacteria</taxon>
        <taxon>Acetobacterales</taxon>
        <taxon>Roseomonadaceae</taxon>
        <taxon>Paracraurococcus</taxon>
    </lineage>
</organism>
<reference evidence="1 2" key="1">
    <citation type="submission" date="2023-08" db="EMBL/GenBank/DDBJ databases">
        <title>The draft genome sequence of Paracraurococcus sp. LOR1-02.</title>
        <authorList>
            <person name="Kingkaew E."/>
            <person name="Tanasupawat S."/>
        </authorList>
    </citation>
    <scope>NUCLEOTIDE SEQUENCE [LARGE SCALE GENOMIC DNA]</scope>
    <source>
        <strain evidence="1 2">LOR1-02</strain>
    </source>
</reference>
<keyword evidence="2" id="KW-1185">Reference proteome</keyword>
<evidence type="ECO:0000313" key="2">
    <source>
        <dbReference type="Proteomes" id="UP001243009"/>
    </source>
</evidence>
<gene>
    <name evidence="1" type="ORF">Q7A36_41105</name>
</gene>